<reference evidence="7" key="1">
    <citation type="submission" date="2017-08" db="EMBL/GenBank/DDBJ databases">
        <authorList>
            <person name="Varghese N."/>
            <person name="Submissions S."/>
        </authorList>
    </citation>
    <scope>NUCLEOTIDE SEQUENCE [LARGE SCALE GENOMIC DNA]</scope>
    <source>
        <strain evidence="7">AP-Melu-1000-B4</strain>
    </source>
</reference>
<dbReference type="AlphaFoldDB" id="A0A240DYU8"/>
<proteinExistence type="inferred from homology"/>
<evidence type="ECO:0000313" key="6">
    <source>
        <dbReference type="EMBL" id="SNX28193.1"/>
    </source>
</evidence>
<evidence type="ECO:0000313" key="7">
    <source>
        <dbReference type="Proteomes" id="UP000218069"/>
    </source>
</evidence>
<comment type="function">
    <text evidence="1">Plays a role in synthesis, processing and/or stability of 23S rRNA.</text>
</comment>
<dbReference type="GO" id="GO:0005829">
    <property type="term" value="C:cytosol"/>
    <property type="evidence" value="ECO:0007669"/>
    <property type="project" value="TreeGrafter"/>
</dbReference>
<evidence type="ECO:0000256" key="4">
    <source>
        <dbReference type="ARBA" id="ARBA00022517"/>
    </source>
</evidence>
<dbReference type="Pfam" id="PF02620">
    <property type="entry name" value="YceD"/>
    <property type="match status" value="1"/>
</dbReference>
<dbReference type="PANTHER" id="PTHR38099:SF1">
    <property type="entry name" value="LARGE RIBOSOMAL RNA SUBUNIT ACCUMULATION PROTEIN YCED"/>
    <property type="match status" value="1"/>
</dbReference>
<comment type="similarity">
    <text evidence="2">Belongs to the DUF177 domain family.</text>
</comment>
<accession>A0A240DYU8</accession>
<keyword evidence="7" id="KW-1185">Reference proteome</keyword>
<dbReference type="EMBL" id="OANS01000001">
    <property type="protein sequence ID" value="SNX28193.1"/>
    <property type="molecule type" value="Genomic_DNA"/>
</dbReference>
<dbReference type="InterPro" id="IPR003772">
    <property type="entry name" value="YceD"/>
</dbReference>
<name>A0A240DYU8_9BURK</name>
<dbReference type="Proteomes" id="UP000218069">
    <property type="component" value="Unassembled WGS sequence"/>
</dbReference>
<dbReference type="InterPro" id="IPR039255">
    <property type="entry name" value="YceD_bac"/>
</dbReference>
<sequence length="193" mass="21189">MNRNQVLTQVELSADPVMLGKVDFCAPHPYKGRGFLALSALPRVAAEASTISQEDGFHWTVATHFEAAPGGEPIQILQLGLEGRIELVCQRCLKDFAFNLKANSEFVLLKNEAEADAYPIEDDHREPLVASQQFDLLGTIEDEILLSLPLIPKHPDANCAPLSTSFGEDDPAAEALEKPQNPFKALKDKLKVE</sequence>
<dbReference type="OrthoDB" id="5297600at2"/>
<organism evidence="6 7">
    <name type="scientific">Polynucleobacter meluiroseus</name>
    <dbReference type="NCBI Taxonomy" id="1938814"/>
    <lineage>
        <taxon>Bacteria</taxon>
        <taxon>Pseudomonadati</taxon>
        <taxon>Pseudomonadota</taxon>
        <taxon>Betaproteobacteria</taxon>
        <taxon>Burkholderiales</taxon>
        <taxon>Burkholderiaceae</taxon>
        <taxon>Polynucleobacter</taxon>
    </lineage>
</organism>
<evidence type="ECO:0000256" key="1">
    <source>
        <dbReference type="ARBA" id="ARBA00002868"/>
    </source>
</evidence>
<evidence type="ECO:0000256" key="5">
    <source>
        <dbReference type="ARBA" id="ARBA00031841"/>
    </source>
</evidence>
<dbReference type="RefSeq" id="WP_096672265.1">
    <property type="nucleotide sequence ID" value="NZ_OANS01000001.1"/>
</dbReference>
<protein>
    <recommendedName>
        <fullName evidence="3">Large ribosomal RNA subunit accumulation protein YceD</fullName>
    </recommendedName>
    <alternativeName>
        <fullName evidence="5">23S rRNA accumulation protein YceD</fullName>
    </alternativeName>
</protein>
<gene>
    <name evidence="6" type="ORF">SAMN06295945_0515</name>
</gene>
<dbReference type="PANTHER" id="PTHR38099">
    <property type="entry name" value="LARGE RIBOSOMAL RNA SUBUNIT ACCUMULATION PROTEIN YCED"/>
    <property type="match status" value="1"/>
</dbReference>
<evidence type="ECO:0000256" key="3">
    <source>
        <dbReference type="ARBA" id="ARBA00015716"/>
    </source>
</evidence>
<keyword evidence="4" id="KW-0690">Ribosome biogenesis</keyword>
<evidence type="ECO:0000256" key="2">
    <source>
        <dbReference type="ARBA" id="ARBA00010740"/>
    </source>
</evidence>
<dbReference type="GO" id="GO:0042254">
    <property type="term" value="P:ribosome biogenesis"/>
    <property type="evidence" value="ECO:0007669"/>
    <property type="project" value="UniProtKB-KW"/>
</dbReference>